<evidence type="ECO:0000256" key="1">
    <source>
        <dbReference type="SAM" id="MobiDB-lite"/>
    </source>
</evidence>
<keyword evidence="2" id="KW-1185">Reference proteome</keyword>
<dbReference type="WBParaSite" id="L893_g21894.t1">
    <property type="protein sequence ID" value="L893_g21894.t1"/>
    <property type="gene ID" value="L893_g21894"/>
</dbReference>
<evidence type="ECO:0000313" key="2">
    <source>
        <dbReference type="Proteomes" id="UP000095287"/>
    </source>
</evidence>
<dbReference type="Proteomes" id="UP000095287">
    <property type="component" value="Unplaced"/>
</dbReference>
<protein>
    <submittedName>
        <fullName evidence="3">Uncharacterized protein</fullName>
    </submittedName>
</protein>
<name>A0A1I7Z2A9_9BILA</name>
<evidence type="ECO:0000313" key="3">
    <source>
        <dbReference type="WBParaSite" id="L893_g21894.t1"/>
    </source>
</evidence>
<dbReference type="AlphaFoldDB" id="A0A1I7Z2A9"/>
<organism evidence="2 3">
    <name type="scientific">Steinernema glaseri</name>
    <dbReference type="NCBI Taxonomy" id="37863"/>
    <lineage>
        <taxon>Eukaryota</taxon>
        <taxon>Metazoa</taxon>
        <taxon>Ecdysozoa</taxon>
        <taxon>Nematoda</taxon>
        <taxon>Chromadorea</taxon>
        <taxon>Rhabditida</taxon>
        <taxon>Tylenchina</taxon>
        <taxon>Panagrolaimomorpha</taxon>
        <taxon>Strongyloidoidea</taxon>
        <taxon>Steinernematidae</taxon>
        <taxon>Steinernema</taxon>
    </lineage>
</organism>
<feature type="region of interest" description="Disordered" evidence="1">
    <location>
        <begin position="1"/>
        <end position="25"/>
    </location>
</feature>
<feature type="compositionally biased region" description="Low complexity" evidence="1">
    <location>
        <begin position="10"/>
        <end position="22"/>
    </location>
</feature>
<proteinExistence type="predicted"/>
<sequence length="72" mass="7900">MSDDSKITMTRGQQQPQTTTGGYRFSPFPPVFSKWDVLHAIPCRGGGLCRHRRLLLPPSICPTASAPCKDGQ</sequence>
<accession>A0A1I7Z2A9</accession>
<reference evidence="3" key="1">
    <citation type="submission" date="2016-11" db="UniProtKB">
        <authorList>
            <consortium name="WormBaseParasite"/>
        </authorList>
    </citation>
    <scope>IDENTIFICATION</scope>
</reference>